<dbReference type="EMBL" id="GBRH01200195">
    <property type="protein sequence ID" value="JAD97700.1"/>
    <property type="molecule type" value="Transcribed_RNA"/>
</dbReference>
<evidence type="ECO:0000313" key="1">
    <source>
        <dbReference type="EMBL" id="JAD97700.1"/>
    </source>
</evidence>
<proteinExistence type="predicted"/>
<reference evidence="1" key="2">
    <citation type="journal article" date="2015" name="Data Brief">
        <title>Shoot transcriptome of the giant reed, Arundo donax.</title>
        <authorList>
            <person name="Barrero R.A."/>
            <person name="Guerrero F.D."/>
            <person name="Moolhuijzen P."/>
            <person name="Goolsby J.A."/>
            <person name="Tidwell J."/>
            <person name="Bellgard S.E."/>
            <person name="Bellgard M.I."/>
        </authorList>
    </citation>
    <scope>NUCLEOTIDE SEQUENCE</scope>
    <source>
        <tissue evidence="1">Shoot tissue taken approximately 20 cm above the soil surface</tissue>
    </source>
</reference>
<organism evidence="1">
    <name type="scientific">Arundo donax</name>
    <name type="common">Giant reed</name>
    <name type="synonym">Donax arundinaceus</name>
    <dbReference type="NCBI Taxonomy" id="35708"/>
    <lineage>
        <taxon>Eukaryota</taxon>
        <taxon>Viridiplantae</taxon>
        <taxon>Streptophyta</taxon>
        <taxon>Embryophyta</taxon>
        <taxon>Tracheophyta</taxon>
        <taxon>Spermatophyta</taxon>
        <taxon>Magnoliopsida</taxon>
        <taxon>Liliopsida</taxon>
        <taxon>Poales</taxon>
        <taxon>Poaceae</taxon>
        <taxon>PACMAD clade</taxon>
        <taxon>Arundinoideae</taxon>
        <taxon>Arundineae</taxon>
        <taxon>Arundo</taxon>
    </lineage>
</organism>
<accession>A0A0A9EIN2</accession>
<reference evidence="1" key="1">
    <citation type="submission" date="2014-09" db="EMBL/GenBank/DDBJ databases">
        <authorList>
            <person name="Magalhaes I.L.F."/>
            <person name="Oliveira U."/>
            <person name="Santos F.R."/>
            <person name="Vidigal T.H.D.A."/>
            <person name="Brescovit A.D."/>
            <person name="Santos A.J."/>
        </authorList>
    </citation>
    <scope>NUCLEOTIDE SEQUENCE</scope>
    <source>
        <tissue evidence="1">Shoot tissue taken approximately 20 cm above the soil surface</tissue>
    </source>
</reference>
<sequence>MADKTFVNRSHFVFPTVLSRLRGATKHTKPWPDNRFQPCTMKFL</sequence>
<protein>
    <submittedName>
        <fullName evidence="1">Uncharacterized protein</fullName>
    </submittedName>
</protein>
<name>A0A0A9EIN2_ARUDO</name>
<dbReference type="AlphaFoldDB" id="A0A0A9EIN2"/>